<keyword evidence="4 5" id="KW-0472">Membrane</keyword>
<accession>A0A172TIW7</accession>
<feature type="transmembrane region" description="Helical" evidence="5">
    <location>
        <begin position="12"/>
        <end position="31"/>
    </location>
</feature>
<sequence>MVSTEDKNFALLAHLLGLFTSIVAPLLIWLLKKDSAYVERHAREAVNFHISLIIYYFVAGILCILLIGFVLLPLIGLLHLVCTILASVKAYNGEEYRYPLTIRLLK</sequence>
<protein>
    <recommendedName>
        <fullName evidence="8">DUF4870 domain-containing protein</fullName>
    </recommendedName>
</protein>
<dbReference type="RefSeq" id="WP_068607068.1">
    <property type="nucleotide sequence ID" value="NZ_CP011388.1"/>
</dbReference>
<evidence type="ECO:0000256" key="2">
    <source>
        <dbReference type="ARBA" id="ARBA00022692"/>
    </source>
</evidence>
<dbReference type="OrthoDB" id="9808930at2"/>
<reference evidence="6 7" key="1">
    <citation type="submission" date="2015-01" db="EMBL/GenBank/DDBJ databases">
        <title>Paenibacillus swuensis/DY6/whole genome sequencing.</title>
        <authorList>
            <person name="Kim M.K."/>
            <person name="Srinivasan S."/>
            <person name="Lee J.-J."/>
        </authorList>
    </citation>
    <scope>NUCLEOTIDE SEQUENCE [LARGE SCALE GENOMIC DNA]</scope>
    <source>
        <strain evidence="6 7">DY6</strain>
    </source>
</reference>
<organism evidence="6 7">
    <name type="scientific">Paenibacillus swuensis</name>
    <dbReference type="NCBI Taxonomy" id="1178515"/>
    <lineage>
        <taxon>Bacteria</taxon>
        <taxon>Bacillati</taxon>
        <taxon>Bacillota</taxon>
        <taxon>Bacilli</taxon>
        <taxon>Bacillales</taxon>
        <taxon>Paenibacillaceae</taxon>
        <taxon>Paenibacillus</taxon>
    </lineage>
</organism>
<dbReference type="STRING" id="1178515.SY83_12845"/>
<evidence type="ECO:0000256" key="4">
    <source>
        <dbReference type="ARBA" id="ARBA00023136"/>
    </source>
</evidence>
<dbReference type="KEGG" id="pswu:SY83_12845"/>
<evidence type="ECO:0000256" key="5">
    <source>
        <dbReference type="SAM" id="Phobius"/>
    </source>
</evidence>
<evidence type="ECO:0000313" key="7">
    <source>
        <dbReference type="Proteomes" id="UP000076927"/>
    </source>
</evidence>
<dbReference type="PATRIC" id="fig|1178515.4.peg.2571"/>
<dbReference type="Proteomes" id="UP000076927">
    <property type="component" value="Chromosome"/>
</dbReference>
<keyword evidence="7" id="KW-1185">Reference proteome</keyword>
<dbReference type="InterPro" id="IPR019109">
    <property type="entry name" value="MamF_MmsF"/>
</dbReference>
<dbReference type="AlphaFoldDB" id="A0A172TIW7"/>
<evidence type="ECO:0000256" key="1">
    <source>
        <dbReference type="ARBA" id="ARBA00004141"/>
    </source>
</evidence>
<dbReference type="Pfam" id="PF09685">
    <property type="entry name" value="MamF_MmsF"/>
    <property type="match status" value="1"/>
</dbReference>
<keyword evidence="3 5" id="KW-1133">Transmembrane helix</keyword>
<name>A0A172TIW7_9BACL</name>
<proteinExistence type="predicted"/>
<gene>
    <name evidence="6" type="ORF">SY83_12845</name>
</gene>
<feature type="transmembrane region" description="Helical" evidence="5">
    <location>
        <begin position="52"/>
        <end position="81"/>
    </location>
</feature>
<evidence type="ECO:0008006" key="8">
    <source>
        <dbReference type="Google" id="ProtNLM"/>
    </source>
</evidence>
<evidence type="ECO:0000313" key="6">
    <source>
        <dbReference type="EMBL" id="ANE47009.1"/>
    </source>
</evidence>
<dbReference type="EMBL" id="CP011388">
    <property type="protein sequence ID" value="ANE47009.1"/>
    <property type="molecule type" value="Genomic_DNA"/>
</dbReference>
<evidence type="ECO:0000256" key="3">
    <source>
        <dbReference type="ARBA" id="ARBA00022989"/>
    </source>
</evidence>
<comment type="subcellular location">
    <subcellularLocation>
        <location evidence="1">Membrane</location>
        <topology evidence="1">Multi-pass membrane protein</topology>
    </subcellularLocation>
</comment>
<keyword evidence="2 5" id="KW-0812">Transmembrane</keyword>